<evidence type="ECO:0000256" key="1">
    <source>
        <dbReference type="ARBA" id="ARBA00001933"/>
    </source>
</evidence>
<organism evidence="7 8">
    <name type="scientific">Sodalis ligni</name>
    <dbReference type="NCBI Taxonomy" id="2697027"/>
    <lineage>
        <taxon>Bacteria</taxon>
        <taxon>Pseudomonadati</taxon>
        <taxon>Pseudomonadota</taxon>
        <taxon>Gammaproteobacteria</taxon>
        <taxon>Enterobacterales</taxon>
        <taxon>Bruguierivoracaceae</taxon>
        <taxon>Sodalis</taxon>
    </lineage>
</organism>
<comment type="caution">
    <text evidence="7">The sequence shown here is derived from an EMBL/GenBank/DDBJ whole genome shotgun (WGS) entry which is preliminary data.</text>
</comment>
<dbReference type="PANTHER" id="PTHR46383">
    <property type="entry name" value="ASPARTATE AMINOTRANSFERASE"/>
    <property type="match status" value="1"/>
</dbReference>
<evidence type="ECO:0000256" key="2">
    <source>
        <dbReference type="ARBA" id="ARBA00007441"/>
    </source>
</evidence>
<dbReference type="CDD" id="cd00609">
    <property type="entry name" value="AAT_like"/>
    <property type="match status" value="1"/>
</dbReference>
<proteinExistence type="inferred from homology"/>
<sequence length="417" mass="45410">MSRQKDILPSRDARSAPQARDSVRDLRFSSIREVANAGIGRSDILPFWFGEPDRPTPDFICAAAQASLAAGDTFYTPNLGEPALRDALSRYLSSWHRPVADSRIAVTSSGVSALMLAAQSLYNPGDRVVVVTPVWPNLVEIPKILGARVEEVPLALCHDADGISRWRLDTDILLTALTPDCRALVINSPNNPSGWVMPASQQKIVLAHCRKYGIWIVSDEVYGRILFNGLPDRCAPSFLDIADAEDRLVVINSFSKSWMMTGWRLGWIVAPDALIHELGKLIEYNSSCAPGFIQKAGVVAVNQGESALRDTVARFQASRDFLYGKLRELPGIETPLPEGAMYLFFRVEGLKDSLALCKALVAEAGLGLAPGSAFGPAGEGCIRWCFASSLDRLELGVERFRTFLAAGGRSHNRAVTG</sequence>
<dbReference type="GO" id="GO:0006520">
    <property type="term" value="P:amino acid metabolic process"/>
    <property type="evidence" value="ECO:0007669"/>
    <property type="project" value="InterPro"/>
</dbReference>
<dbReference type="EMBL" id="SJOI01000001">
    <property type="protein sequence ID" value="TCL02943.1"/>
    <property type="molecule type" value="Genomic_DNA"/>
</dbReference>
<evidence type="ECO:0000256" key="3">
    <source>
        <dbReference type="ARBA" id="ARBA00022576"/>
    </source>
</evidence>
<gene>
    <name evidence="7" type="ORF">EZJ58_0982</name>
</gene>
<accession>A0A4R1N706</accession>
<dbReference type="Gene3D" id="3.40.640.10">
    <property type="entry name" value="Type I PLP-dependent aspartate aminotransferase-like (Major domain)"/>
    <property type="match status" value="1"/>
</dbReference>
<name>A0A4R1N706_9GAMM</name>
<comment type="similarity">
    <text evidence="2">Belongs to the class-I pyridoxal-phosphate-dependent aminotransferase family.</text>
</comment>
<dbReference type="InterPro" id="IPR015421">
    <property type="entry name" value="PyrdxlP-dep_Trfase_major"/>
</dbReference>
<evidence type="ECO:0000259" key="6">
    <source>
        <dbReference type="Pfam" id="PF00155"/>
    </source>
</evidence>
<evidence type="ECO:0000313" key="8">
    <source>
        <dbReference type="Proteomes" id="UP000294555"/>
    </source>
</evidence>
<dbReference type="Proteomes" id="UP000294555">
    <property type="component" value="Unassembled WGS sequence"/>
</dbReference>
<dbReference type="RefSeq" id="WP_132921849.1">
    <property type="nucleotide sequence ID" value="NZ_SJOI01000001.1"/>
</dbReference>
<evidence type="ECO:0000256" key="4">
    <source>
        <dbReference type="ARBA" id="ARBA00022679"/>
    </source>
</evidence>
<dbReference type="SUPFAM" id="SSF53383">
    <property type="entry name" value="PLP-dependent transferases"/>
    <property type="match status" value="1"/>
</dbReference>
<dbReference type="GO" id="GO:0008483">
    <property type="term" value="F:transaminase activity"/>
    <property type="evidence" value="ECO:0007669"/>
    <property type="project" value="UniProtKB-KW"/>
</dbReference>
<dbReference type="GO" id="GO:0030170">
    <property type="term" value="F:pyridoxal phosphate binding"/>
    <property type="evidence" value="ECO:0007669"/>
    <property type="project" value="InterPro"/>
</dbReference>
<dbReference type="AlphaFoldDB" id="A0A4R1N706"/>
<reference evidence="7 8" key="1">
    <citation type="submission" date="2019-02" db="EMBL/GenBank/DDBJ databases">
        <title>Investigation of anaerobic lignin degradation for improved lignocellulosic biofuels.</title>
        <authorList>
            <person name="Deangelis K."/>
        </authorList>
    </citation>
    <scope>NUCLEOTIDE SEQUENCE [LARGE SCALE GENOMIC DNA]</scope>
    <source>
        <strain evidence="7 8">159R</strain>
    </source>
</reference>
<dbReference type="OrthoDB" id="9803354at2"/>
<comment type="cofactor">
    <cofactor evidence="1">
        <name>pyridoxal 5'-phosphate</name>
        <dbReference type="ChEBI" id="CHEBI:597326"/>
    </cofactor>
</comment>
<dbReference type="InterPro" id="IPR050596">
    <property type="entry name" value="AspAT/PAT-like"/>
</dbReference>
<keyword evidence="3 7" id="KW-0032">Aminotransferase</keyword>
<dbReference type="InterPro" id="IPR004839">
    <property type="entry name" value="Aminotransferase_I/II_large"/>
</dbReference>
<evidence type="ECO:0000313" key="7">
    <source>
        <dbReference type="EMBL" id="TCL02943.1"/>
    </source>
</evidence>
<keyword evidence="4 7" id="KW-0808">Transferase</keyword>
<keyword evidence="8" id="KW-1185">Reference proteome</keyword>
<protein>
    <submittedName>
        <fullName evidence="7">Aspartate/methionine/tyrosine aminotransferase</fullName>
    </submittedName>
</protein>
<keyword evidence="5" id="KW-0663">Pyridoxal phosphate</keyword>
<feature type="domain" description="Aminotransferase class I/classII large" evidence="6">
    <location>
        <begin position="51"/>
        <end position="396"/>
    </location>
</feature>
<dbReference type="InterPro" id="IPR015424">
    <property type="entry name" value="PyrdxlP-dep_Trfase"/>
</dbReference>
<evidence type="ECO:0000256" key="5">
    <source>
        <dbReference type="ARBA" id="ARBA00022898"/>
    </source>
</evidence>
<dbReference type="Pfam" id="PF00155">
    <property type="entry name" value="Aminotran_1_2"/>
    <property type="match status" value="1"/>
</dbReference>
<dbReference type="NCBIfam" id="NF004770">
    <property type="entry name" value="PRK06108.1"/>
    <property type="match status" value="1"/>
</dbReference>